<dbReference type="OrthoDB" id="1300832at2759"/>
<evidence type="ECO:0000313" key="2">
    <source>
        <dbReference type="EMBL" id="KAG5570349.1"/>
    </source>
</evidence>
<keyword evidence="1" id="KW-0472">Membrane</keyword>
<accession>A0A9J5W481</accession>
<keyword evidence="3" id="KW-1185">Reference proteome</keyword>
<dbReference type="AlphaFoldDB" id="A0A9J5W481"/>
<sequence length="152" mass="17724">MRKEVKQQSHSKYRYTTTNRFFKTYIDNAKLLFPNMRIKSLALSKGLVYPLDPLRHLTIRERTNLTHSKSYMLLLLPNKQAISYHYQNVMLILGLLYFLIDDISCCDCGVFIAAYAEFLSDELQISSDGIISQSLCLRYALLLWNYGILKAR</sequence>
<dbReference type="PANTHER" id="PTHR33022">
    <property type="entry name" value="DUF1985 DOMAIN-CONTAINING PROTEIN"/>
    <property type="match status" value="1"/>
</dbReference>
<organism evidence="2 3">
    <name type="scientific">Solanum commersonii</name>
    <name type="common">Commerson's wild potato</name>
    <name type="synonym">Commerson's nightshade</name>
    <dbReference type="NCBI Taxonomy" id="4109"/>
    <lineage>
        <taxon>Eukaryota</taxon>
        <taxon>Viridiplantae</taxon>
        <taxon>Streptophyta</taxon>
        <taxon>Embryophyta</taxon>
        <taxon>Tracheophyta</taxon>
        <taxon>Spermatophyta</taxon>
        <taxon>Magnoliopsida</taxon>
        <taxon>eudicotyledons</taxon>
        <taxon>Gunneridae</taxon>
        <taxon>Pentapetalae</taxon>
        <taxon>asterids</taxon>
        <taxon>lamiids</taxon>
        <taxon>Solanales</taxon>
        <taxon>Solanaceae</taxon>
        <taxon>Solanoideae</taxon>
        <taxon>Solaneae</taxon>
        <taxon>Solanum</taxon>
    </lineage>
</organism>
<evidence type="ECO:0000256" key="1">
    <source>
        <dbReference type="SAM" id="Phobius"/>
    </source>
</evidence>
<keyword evidence="1" id="KW-0812">Transmembrane</keyword>
<evidence type="ECO:0008006" key="4">
    <source>
        <dbReference type="Google" id="ProtNLM"/>
    </source>
</evidence>
<proteinExistence type="predicted"/>
<dbReference type="Proteomes" id="UP000824120">
    <property type="component" value="Chromosome 12"/>
</dbReference>
<evidence type="ECO:0000313" key="3">
    <source>
        <dbReference type="Proteomes" id="UP000824120"/>
    </source>
</evidence>
<dbReference type="EMBL" id="JACXVP010000012">
    <property type="protein sequence ID" value="KAG5570349.1"/>
    <property type="molecule type" value="Genomic_DNA"/>
</dbReference>
<name>A0A9J5W481_SOLCO</name>
<gene>
    <name evidence="2" type="ORF">H5410_060115</name>
</gene>
<feature type="non-terminal residue" evidence="2">
    <location>
        <position position="1"/>
    </location>
</feature>
<keyword evidence="1" id="KW-1133">Transmembrane helix</keyword>
<protein>
    <recommendedName>
        <fullName evidence="4">Ulp1 protease family, C-terminal catalytic domain containing protein</fullName>
    </recommendedName>
</protein>
<comment type="caution">
    <text evidence="2">The sequence shown here is derived from an EMBL/GenBank/DDBJ whole genome shotgun (WGS) entry which is preliminary data.</text>
</comment>
<dbReference type="PANTHER" id="PTHR33022:SF13">
    <property type="entry name" value="UBIQUITIN-LIKE PROTEASE FAMILY PROFILE DOMAIN-CONTAINING PROTEIN"/>
    <property type="match status" value="1"/>
</dbReference>
<reference evidence="2 3" key="1">
    <citation type="submission" date="2020-09" db="EMBL/GenBank/DDBJ databases">
        <title>De no assembly of potato wild relative species, Solanum commersonii.</title>
        <authorList>
            <person name="Cho K."/>
        </authorList>
    </citation>
    <scope>NUCLEOTIDE SEQUENCE [LARGE SCALE GENOMIC DNA]</scope>
    <source>
        <strain evidence="2">LZ3.2</strain>
        <tissue evidence="2">Leaf</tissue>
    </source>
</reference>
<feature type="transmembrane region" description="Helical" evidence="1">
    <location>
        <begin position="130"/>
        <end position="149"/>
    </location>
</feature>
<feature type="transmembrane region" description="Helical" evidence="1">
    <location>
        <begin position="89"/>
        <end position="118"/>
    </location>
</feature>